<keyword evidence="3" id="KW-1185">Reference proteome</keyword>
<dbReference type="AlphaFoldDB" id="H8Z459"/>
<organism evidence="2 3">
    <name type="scientific">Thiorhodovibrio frisius</name>
    <dbReference type="NCBI Taxonomy" id="631362"/>
    <lineage>
        <taxon>Bacteria</taxon>
        <taxon>Pseudomonadati</taxon>
        <taxon>Pseudomonadota</taxon>
        <taxon>Gammaproteobacteria</taxon>
        <taxon>Chromatiales</taxon>
        <taxon>Chromatiaceae</taxon>
        <taxon>Thiorhodovibrio</taxon>
    </lineage>
</organism>
<evidence type="ECO:0000259" key="1">
    <source>
        <dbReference type="Pfam" id="PF02371"/>
    </source>
</evidence>
<proteinExistence type="predicted"/>
<sequence length="376" mass="42971">MTAAADQSPKTPFYQALELSNKTWKLGFSNGETIRIKTLEARDLPALREQIEIAKGKLGLSADCVIESVYEAGRDGFWIHRTLESWGIHSCVVDSASIEVNRKKRRVKTDRVDVEALLVQLMRYLGGEEKALAVVIVPSAEAEDRMRLNRERERLIRERGAHSSRIKSLFIAQGLVIERLNDTVIDTLDHLCTATGEPLGADLKEEIRREYQRYCLADEQIRAIEQEQKRRVEQATDVSHQQVARMLEIKGIGWVSSWILVMEFFSWRGFRNRQQLAACAGLTDPTPYASGDDERDQGISKAGNRRIRALMVELSWLWLRYQPDSALSCWYRERFAKGGKRMRRIGIVALARNLLIDLWRYLEQGEIPDGTVLKAG</sequence>
<dbReference type="GO" id="GO:0006313">
    <property type="term" value="P:DNA transposition"/>
    <property type="evidence" value="ECO:0007669"/>
    <property type="project" value="InterPro"/>
</dbReference>
<reference evidence="2 3" key="2">
    <citation type="submission" date="2011-11" db="EMBL/GenBank/DDBJ databases">
        <authorList>
            <consortium name="US DOE Joint Genome Institute"/>
            <person name="Lucas S."/>
            <person name="Han J."/>
            <person name="Lapidus A."/>
            <person name="Cheng J.-F."/>
            <person name="Goodwin L."/>
            <person name="Pitluck S."/>
            <person name="Peters L."/>
            <person name="Ovchinnikova G."/>
            <person name="Zhang X."/>
            <person name="Detter J.C."/>
            <person name="Han C."/>
            <person name="Tapia R."/>
            <person name="Land M."/>
            <person name="Hauser L."/>
            <person name="Kyrpides N."/>
            <person name="Ivanova N."/>
            <person name="Pagani I."/>
            <person name="Vogl K."/>
            <person name="Liu Z."/>
            <person name="Overmann J."/>
            <person name="Frigaard N.-U."/>
            <person name="Bryant D."/>
            <person name="Woyke T."/>
        </authorList>
    </citation>
    <scope>NUCLEOTIDE SEQUENCE [LARGE SCALE GENOMIC DNA]</scope>
    <source>
        <strain evidence="2 3">970</strain>
    </source>
</reference>
<dbReference type="Pfam" id="PF02371">
    <property type="entry name" value="Transposase_20"/>
    <property type="match status" value="1"/>
</dbReference>
<evidence type="ECO:0000313" key="3">
    <source>
        <dbReference type="Proteomes" id="UP000002964"/>
    </source>
</evidence>
<dbReference type="NCBIfam" id="NF033542">
    <property type="entry name" value="transpos_IS110"/>
    <property type="match status" value="1"/>
</dbReference>
<reference evidence="3" key="1">
    <citation type="submission" date="2011-06" db="EMBL/GenBank/DDBJ databases">
        <authorList>
            <consortium name="US DOE Joint Genome Institute (JGI-PGF)"/>
            <person name="Lucas S."/>
            <person name="Han J."/>
            <person name="Lapidus A."/>
            <person name="Cheng J.-F."/>
            <person name="Goodwin L."/>
            <person name="Pitluck S."/>
            <person name="Peters L."/>
            <person name="Land M.L."/>
            <person name="Hauser L."/>
            <person name="Vogl K."/>
            <person name="Liu Z."/>
            <person name="Overmann J."/>
            <person name="Frigaard N.-U."/>
            <person name="Bryant D.A."/>
            <person name="Woyke T.J."/>
        </authorList>
    </citation>
    <scope>NUCLEOTIDE SEQUENCE [LARGE SCALE GENOMIC DNA]</scope>
    <source>
        <strain evidence="3">970</strain>
    </source>
</reference>
<name>H8Z459_9GAMM</name>
<dbReference type="EMBL" id="JH603170">
    <property type="protein sequence ID" value="EIC20128.1"/>
    <property type="molecule type" value="Genomic_DNA"/>
</dbReference>
<feature type="domain" description="Transposase IS116/IS110/IS902 C-terminal" evidence="1">
    <location>
        <begin position="245"/>
        <end position="325"/>
    </location>
</feature>
<dbReference type="PANTHER" id="PTHR33055:SF3">
    <property type="entry name" value="PUTATIVE TRANSPOSASE FOR IS117-RELATED"/>
    <property type="match status" value="1"/>
</dbReference>
<dbReference type="PANTHER" id="PTHR33055">
    <property type="entry name" value="TRANSPOSASE FOR INSERTION SEQUENCE ELEMENT IS1111A"/>
    <property type="match status" value="1"/>
</dbReference>
<dbReference type="HOGENOM" id="CLU_037737_0_0_6"/>
<gene>
    <name evidence="2" type="ORF">Thi970DRAFT_03746</name>
</gene>
<dbReference type="eggNOG" id="COG3547">
    <property type="taxonomic scope" value="Bacteria"/>
</dbReference>
<evidence type="ECO:0000313" key="2">
    <source>
        <dbReference type="EMBL" id="EIC20128.1"/>
    </source>
</evidence>
<dbReference type="InterPro" id="IPR047650">
    <property type="entry name" value="Transpos_IS110"/>
</dbReference>
<protein>
    <submittedName>
        <fullName evidence="2">Transposase</fullName>
    </submittedName>
</protein>
<dbReference type="GO" id="GO:0003677">
    <property type="term" value="F:DNA binding"/>
    <property type="evidence" value="ECO:0007669"/>
    <property type="project" value="InterPro"/>
</dbReference>
<dbReference type="Proteomes" id="UP000002964">
    <property type="component" value="Unassembled WGS sequence"/>
</dbReference>
<dbReference type="STRING" id="631362.Thi970DRAFT_03746"/>
<accession>H8Z459</accession>
<dbReference type="GO" id="GO:0004803">
    <property type="term" value="F:transposase activity"/>
    <property type="evidence" value="ECO:0007669"/>
    <property type="project" value="InterPro"/>
</dbReference>
<dbReference type="InterPro" id="IPR003346">
    <property type="entry name" value="Transposase_20"/>
</dbReference>